<accession>A0A4U6V0V3</accession>
<gene>
    <name evidence="2" type="ORF">SEVIR_4G163700v2</name>
</gene>
<feature type="region of interest" description="Disordered" evidence="1">
    <location>
        <begin position="1"/>
        <end position="41"/>
    </location>
</feature>
<evidence type="ECO:0000313" key="2">
    <source>
        <dbReference type="EMBL" id="TKW21354.1"/>
    </source>
</evidence>
<organism evidence="2 3">
    <name type="scientific">Setaria viridis</name>
    <name type="common">Green bristlegrass</name>
    <name type="synonym">Setaria italica subsp. viridis</name>
    <dbReference type="NCBI Taxonomy" id="4556"/>
    <lineage>
        <taxon>Eukaryota</taxon>
        <taxon>Viridiplantae</taxon>
        <taxon>Streptophyta</taxon>
        <taxon>Embryophyta</taxon>
        <taxon>Tracheophyta</taxon>
        <taxon>Spermatophyta</taxon>
        <taxon>Magnoliopsida</taxon>
        <taxon>Liliopsida</taxon>
        <taxon>Poales</taxon>
        <taxon>Poaceae</taxon>
        <taxon>PACMAD clade</taxon>
        <taxon>Panicoideae</taxon>
        <taxon>Panicodae</taxon>
        <taxon>Paniceae</taxon>
        <taxon>Cenchrinae</taxon>
        <taxon>Setaria</taxon>
    </lineage>
</organism>
<evidence type="ECO:0000313" key="3">
    <source>
        <dbReference type="Proteomes" id="UP000298652"/>
    </source>
</evidence>
<reference evidence="2" key="1">
    <citation type="submission" date="2019-03" db="EMBL/GenBank/DDBJ databases">
        <title>WGS assembly of Setaria viridis.</title>
        <authorList>
            <person name="Huang P."/>
            <person name="Jenkins J."/>
            <person name="Grimwood J."/>
            <person name="Barry K."/>
            <person name="Healey A."/>
            <person name="Mamidi S."/>
            <person name="Sreedasyam A."/>
            <person name="Shu S."/>
            <person name="Feldman M."/>
            <person name="Wu J."/>
            <person name="Yu Y."/>
            <person name="Chen C."/>
            <person name="Johnson J."/>
            <person name="Rokhsar D."/>
            <person name="Baxter I."/>
            <person name="Schmutz J."/>
            <person name="Brutnell T."/>
            <person name="Kellogg E."/>
        </authorList>
    </citation>
    <scope>NUCLEOTIDE SEQUENCE [LARGE SCALE GENOMIC DNA]</scope>
</reference>
<keyword evidence="3" id="KW-1185">Reference proteome</keyword>
<name>A0A4U6V0V3_SETVI</name>
<sequence length="122" mass="13418">MASQLEIENHDVVNNRSNADDNSDISDYKEDNEATETDYEESSYSNINALTYVPSSTLLSCHRTIDGMENIDDITDVNDKGNVLVVAGCRMCMLYIMIHAGNSVCFRCGNSNLIHFGGNGQA</sequence>
<dbReference type="Proteomes" id="UP000298652">
    <property type="component" value="Chromosome 4"/>
</dbReference>
<evidence type="ECO:0000256" key="1">
    <source>
        <dbReference type="SAM" id="MobiDB-lite"/>
    </source>
</evidence>
<dbReference type="EMBL" id="CM016555">
    <property type="protein sequence ID" value="TKW21354.1"/>
    <property type="molecule type" value="Genomic_DNA"/>
</dbReference>
<proteinExistence type="predicted"/>
<dbReference type="Gramene" id="TKW21354">
    <property type="protein sequence ID" value="TKW21354"/>
    <property type="gene ID" value="SEVIR_4G163700v2"/>
</dbReference>
<dbReference type="AlphaFoldDB" id="A0A4U6V0V3"/>
<protein>
    <submittedName>
        <fullName evidence="2">Uncharacterized protein</fullName>
    </submittedName>
</protein>